<dbReference type="InterPro" id="IPR020946">
    <property type="entry name" value="Flavin_mOase-like"/>
</dbReference>
<dbReference type="PANTHER" id="PTHR23023">
    <property type="entry name" value="DIMETHYLANILINE MONOOXYGENASE"/>
    <property type="match status" value="1"/>
</dbReference>
<dbReference type="GO" id="GO:0004499">
    <property type="term" value="F:N,N-dimethylaniline monooxygenase activity"/>
    <property type="evidence" value="ECO:0007669"/>
    <property type="project" value="InterPro"/>
</dbReference>
<comment type="caution">
    <text evidence="6">The sequence shown here is derived from an EMBL/GenBank/DDBJ whole genome shotgun (WGS) entry which is preliminary data.</text>
</comment>
<evidence type="ECO:0000256" key="3">
    <source>
        <dbReference type="ARBA" id="ARBA00022827"/>
    </source>
</evidence>
<keyword evidence="3" id="KW-0274">FAD</keyword>
<evidence type="ECO:0000256" key="5">
    <source>
        <dbReference type="ARBA" id="ARBA00023002"/>
    </source>
</evidence>
<organism evidence="6 7">
    <name type="scientific">Talaromyces atroroseus</name>
    <dbReference type="NCBI Taxonomy" id="1441469"/>
    <lineage>
        <taxon>Eukaryota</taxon>
        <taxon>Fungi</taxon>
        <taxon>Dikarya</taxon>
        <taxon>Ascomycota</taxon>
        <taxon>Pezizomycotina</taxon>
        <taxon>Eurotiomycetes</taxon>
        <taxon>Eurotiomycetidae</taxon>
        <taxon>Eurotiales</taxon>
        <taxon>Trichocomaceae</taxon>
        <taxon>Talaromyces</taxon>
        <taxon>Talaromyces sect. Trachyspermi</taxon>
    </lineage>
</organism>
<dbReference type="OrthoDB" id="66881at2759"/>
<keyword evidence="4" id="KW-0521">NADP</keyword>
<dbReference type="InterPro" id="IPR050346">
    <property type="entry name" value="FMO-like"/>
</dbReference>
<dbReference type="GO" id="GO:0050660">
    <property type="term" value="F:flavin adenine dinucleotide binding"/>
    <property type="evidence" value="ECO:0007669"/>
    <property type="project" value="InterPro"/>
</dbReference>
<accession>A0A225AP34</accession>
<proteinExistence type="inferred from homology"/>
<dbReference type="GO" id="GO:0050661">
    <property type="term" value="F:NADP binding"/>
    <property type="evidence" value="ECO:0007669"/>
    <property type="project" value="InterPro"/>
</dbReference>
<dbReference type="GeneID" id="31007618"/>
<dbReference type="Gene3D" id="3.50.50.60">
    <property type="entry name" value="FAD/NAD(P)-binding domain"/>
    <property type="match status" value="2"/>
</dbReference>
<keyword evidence="5" id="KW-0560">Oxidoreductase</keyword>
<dbReference type="SUPFAM" id="SSF51905">
    <property type="entry name" value="FAD/NAD(P)-binding domain"/>
    <property type="match status" value="2"/>
</dbReference>
<reference evidence="6 7" key="1">
    <citation type="submission" date="2015-06" db="EMBL/GenBank/DDBJ databases">
        <title>Talaromyces atroroseus IBT 11181 draft genome.</title>
        <authorList>
            <person name="Rasmussen K.B."/>
            <person name="Rasmussen S."/>
            <person name="Petersen B."/>
            <person name="Sicheritz-Ponten T."/>
            <person name="Mortensen U.H."/>
            <person name="Thrane U."/>
        </authorList>
    </citation>
    <scope>NUCLEOTIDE SEQUENCE [LARGE SCALE GENOMIC DNA]</scope>
    <source>
        <strain evidence="6 7">IBT 11181</strain>
    </source>
</reference>
<evidence type="ECO:0000256" key="2">
    <source>
        <dbReference type="ARBA" id="ARBA00022630"/>
    </source>
</evidence>
<dbReference type="Pfam" id="PF00743">
    <property type="entry name" value="FMO-like"/>
    <property type="match status" value="2"/>
</dbReference>
<evidence type="ECO:0008006" key="8">
    <source>
        <dbReference type="Google" id="ProtNLM"/>
    </source>
</evidence>
<gene>
    <name evidence="6" type="ORF">UA08_07862</name>
</gene>
<dbReference type="EMBL" id="LFMY01000013">
    <property type="protein sequence ID" value="OKL56726.1"/>
    <property type="molecule type" value="Genomic_DNA"/>
</dbReference>
<dbReference type="STRING" id="1441469.A0A225AP34"/>
<evidence type="ECO:0000313" key="7">
    <source>
        <dbReference type="Proteomes" id="UP000214365"/>
    </source>
</evidence>
<dbReference type="InterPro" id="IPR000960">
    <property type="entry name" value="Flavin_mOase"/>
</dbReference>
<dbReference type="PIRSF" id="PIRSF000332">
    <property type="entry name" value="FMO"/>
    <property type="match status" value="1"/>
</dbReference>
<evidence type="ECO:0000313" key="6">
    <source>
        <dbReference type="EMBL" id="OKL56726.1"/>
    </source>
</evidence>
<dbReference type="RefSeq" id="XP_020116847.1">
    <property type="nucleotide sequence ID" value="XM_020262759.1"/>
</dbReference>
<dbReference type="InterPro" id="IPR036188">
    <property type="entry name" value="FAD/NAD-bd_sf"/>
</dbReference>
<evidence type="ECO:0000256" key="1">
    <source>
        <dbReference type="ARBA" id="ARBA00009183"/>
    </source>
</evidence>
<dbReference type="Proteomes" id="UP000214365">
    <property type="component" value="Unassembled WGS sequence"/>
</dbReference>
<name>A0A225AP34_TALAT</name>
<comment type="similarity">
    <text evidence="1">Belongs to the FMO family.</text>
</comment>
<dbReference type="AlphaFoldDB" id="A0A225AP34"/>
<keyword evidence="2" id="KW-0285">Flavoprotein</keyword>
<protein>
    <recommendedName>
        <fullName evidence="8">Thiol-specific monooxygenase</fullName>
    </recommendedName>
</protein>
<sequence length="493" mass="55804">MTRVAVIGAGPAGVIATDALAKEQAFDTIRVFERRNAAGGTWILTSDLDPSIPSLQDLLELRADQPIQVPASYPCEKPKDKNVDSHQLRFSDSAAHNHLHSNLPPEIMAFSQEPIPKILSDESLARYGPDSPFRHRDVMRQWVEDVLNRGNYGHLVEFGTTVERAEHTGKEWVLTLRQSVPGQERDFWKQEHFDAVVVATGHYNVPYIPNIPGIVEYDKKYPGRIWHSKHYRTTEPFIGKRVIVVGGSVSAFDTLHDICRVSKLPVISALRHPSGIFGHTPFIHPDIDNRSEISEFDPETGRITFSDGSIAEDVDAILFATGFEFSFPFLPDVKPVNRRIPGLYQHVFKIDNPSLVFIGMTLPPNQNNDTNRCTNKVTGCFGIRIFEWQAVAAARVLAGRATLPSRDDMEKWEKLRIEERGDSAAFWTLMPDYEVYFEAYRALAGEPASGTCGRILPKYDPKWEETFWDFVNTRKEWWKKDAEKAETAKNSIV</sequence>
<dbReference type="PRINTS" id="PR00419">
    <property type="entry name" value="ADXRDTASE"/>
</dbReference>
<keyword evidence="7" id="KW-1185">Reference proteome</keyword>
<evidence type="ECO:0000256" key="4">
    <source>
        <dbReference type="ARBA" id="ARBA00022857"/>
    </source>
</evidence>